<dbReference type="SMART" id="SM00485">
    <property type="entry name" value="XPGN"/>
    <property type="match status" value="1"/>
</dbReference>
<evidence type="ECO:0000313" key="7">
    <source>
        <dbReference type="Proteomes" id="UP000807469"/>
    </source>
</evidence>
<reference evidence="6" key="1">
    <citation type="submission" date="2020-11" db="EMBL/GenBank/DDBJ databases">
        <authorList>
            <consortium name="DOE Joint Genome Institute"/>
            <person name="Ahrendt S."/>
            <person name="Riley R."/>
            <person name="Andreopoulos W."/>
            <person name="Labutti K."/>
            <person name="Pangilinan J."/>
            <person name="Ruiz-Duenas F.J."/>
            <person name="Barrasa J.M."/>
            <person name="Sanchez-Garcia M."/>
            <person name="Camarero S."/>
            <person name="Miyauchi S."/>
            <person name="Serrano A."/>
            <person name="Linde D."/>
            <person name="Babiker R."/>
            <person name="Drula E."/>
            <person name="Ayuso-Fernandez I."/>
            <person name="Pacheco R."/>
            <person name="Padilla G."/>
            <person name="Ferreira P."/>
            <person name="Barriuso J."/>
            <person name="Kellner H."/>
            <person name="Castanera R."/>
            <person name="Alfaro M."/>
            <person name="Ramirez L."/>
            <person name="Pisabarro A.G."/>
            <person name="Kuo A."/>
            <person name="Tritt A."/>
            <person name="Lipzen A."/>
            <person name="He G."/>
            <person name="Yan M."/>
            <person name="Ng V."/>
            <person name="Cullen D."/>
            <person name="Martin F."/>
            <person name="Rosso M.-N."/>
            <person name="Henrissat B."/>
            <person name="Hibbett D."/>
            <person name="Martinez A.T."/>
            <person name="Grigoriev I.V."/>
        </authorList>
    </citation>
    <scope>NUCLEOTIDE SEQUENCE</scope>
    <source>
        <strain evidence="6">CIRM-BRFM 674</strain>
    </source>
</reference>
<dbReference type="OrthoDB" id="2959108at2759"/>
<feature type="compositionally biased region" description="Basic and acidic residues" evidence="3">
    <location>
        <begin position="545"/>
        <end position="556"/>
    </location>
</feature>
<dbReference type="GO" id="GO:0006281">
    <property type="term" value="P:DNA repair"/>
    <property type="evidence" value="ECO:0007669"/>
    <property type="project" value="UniProtKB-ARBA"/>
</dbReference>
<dbReference type="GO" id="GO:0017108">
    <property type="term" value="F:5'-flap endonuclease activity"/>
    <property type="evidence" value="ECO:0007669"/>
    <property type="project" value="TreeGrafter"/>
</dbReference>
<feature type="domain" description="XPG N-terminal" evidence="5">
    <location>
        <begin position="1"/>
        <end position="104"/>
    </location>
</feature>
<dbReference type="SUPFAM" id="SSF47807">
    <property type="entry name" value="5' to 3' exonuclease, C-terminal subdomain"/>
    <property type="match status" value="1"/>
</dbReference>
<dbReference type="Gene3D" id="3.40.50.1010">
    <property type="entry name" value="5'-nuclease"/>
    <property type="match status" value="2"/>
</dbReference>
<dbReference type="InterPro" id="IPR006084">
    <property type="entry name" value="XPG/Rad2"/>
</dbReference>
<dbReference type="InterPro" id="IPR036279">
    <property type="entry name" value="5-3_exonuclease_C_sf"/>
</dbReference>
<dbReference type="PRINTS" id="PR00853">
    <property type="entry name" value="XPGRADSUPER"/>
</dbReference>
<dbReference type="Pfam" id="PF00867">
    <property type="entry name" value="XPG_I"/>
    <property type="match status" value="1"/>
</dbReference>
<dbReference type="InterPro" id="IPR006085">
    <property type="entry name" value="XPG_DNA_repair_N"/>
</dbReference>
<dbReference type="PANTHER" id="PTHR11081">
    <property type="entry name" value="FLAP ENDONUCLEASE FAMILY MEMBER"/>
    <property type="match status" value="1"/>
</dbReference>
<feature type="compositionally biased region" description="Low complexity" evidence="3">
    <location>
        <begin position="777"/>
        <end position="795"/>
    </location>
</feature>
<organism evidence="6 7">
    <name type="scientific">Pholiota conissans</name>
    <dbReference type="NCBI Taxonomy" id="109636"/>
    <lineage>
        <taxon>Eukaryota</taxon>
        <taxon>Fungi</taxon>
        <taxon>Dikarya</taxon>
        <taxon>Basidiomycota</taxon>
        <taxon>Agaricomycotina</taxon>
        <taxon>Agaricomycetes</taxon>
        <taxon>Agaricomycetidae</taxon>
        <taxon>Agaricales</taxon>
        <taxon>Agaricineae</taxon>
        <taxon>Strophariaceae</taxon>
        <taxon>Pholiota</taxon>
    </lineage>
</organism>
<keyword evidence="1" id="KW-0540">Nuclease</keyword>
<dbReference type="GO" id="GO:0008821">
    <property type="term" value="F:crossover junction DNA endonuclease activity"/>
    <property type="evidence" value="ECO:0007669"/>
    <property type="project" value="InterPro"/>
</dbReference>
<feature type="compositionally biased region" description="Low complexity" evidence="3">
    <location>
        <begin position="826"/>
        <end position="836"/>
    </location>
</feature>
<feature type="compositionally biased region" description="Polar residues" evidence="3">
    <location>
        <begin position="588"/>
        <end position="601"/>
    </location>
</feature>
<dbReference type="PANTHER" id="PTHR11081:SF75">
    <property type="entry name" value="ENDONUCLEASE, PUTATIVE (AFU_ORTHOLOGUE AFUA_3G13260)-RELATED"/>
    <property type="match status" value="1"/>
</dbReference>
<feature type="region of interest" description="Disordered" evidence="3">
    <location>
        <begin position="532"/>
        <end position="568"/>
    </location>
</feature>
<dbReference type="EMBL" id="MU155260">
    <property type="protein sequence ID" value="KAF9477457.1"/>
    <property type="molecule type" value="Genomic_DNA"/>
</dbReference>
<dbReference type="Pfam" id="PF18380">
    <property type="entry name" value="GEN1_C"/>
    <property type="match status" value="1"/>
</dbReference>
<evidence type="ECO:0000259" key="4">
    <source>
        <dbReference type="SMART" id="SM00484"/>
    </source>
</evidence>
<feature type="compositionally biased region" description="Basic and acidic residues" evidence="3">
    <location>
        <begin position="746"/>
        <end position="756"/>
    </location>
</feature>
<keyword evidence="2" id="KW-0378">Hydrolase</keyword>
<feature type="region of interest" description="Disordered" evidence="3">
    <location>
        <begin position="468"/>
        <end position="497"/>
    </location>
</feature>
<accession>A0A9P6CSL7</accession>
<protein>
    <recommendedName>
        <fullName evidence="8">XPG-I domain-containing protein</fullName>
    </recommendedName>
</protein>
<dbReference type="Pfam" id="PF00752">
    <property type="entry name" value="XPG_N"/>
    <property type="match status" value="1"/>
</dbReference>
<dbReference type="CDD" id="cd09906">
    <property type="entry name" value="H3TH_YEN1"/>
    <property type="match status" value="1"/>
</dbReference>
<dbReference type="SMART" id="SM00484">
    <property type="entry name" value="XPGI"/>
    <property type="match status" value="1"/>
</dbReference>
<dbReference type="InterPro" id="IPR006086">
    <property type="entry name" value="XPG-I_dom"/>
</dbReference>
<feature type="compositionally biased region" description="Acidic residues" evidence="3">
    <location>
        <begin position="474"/>
        <end position="487"/>
    </location>
</feature>
<gene>
    <name evidence="6" type="ORF">BDN70DRAFT_881151</name>
</gene>
<comment type="caution">
    <text evidence="6">The sequence shown here is derived from an EMBL/GenBank/DDBJ whole genome shotgun (WGS) entry which is preliminary data.</text>
</comment>
<dbReference type="SUPFAM" id="SSF88723">
    <property type="entry name" value="PIN domain-like"/>
    <property type="match status" value="1"/>
</dbReference>
<evidence type="ECO:0000259" key="5">
    <source>
        <dbReference type="SMART" id="SM00485"/>
    </source>
</evidence>
<keyword evidence="7" id="KW-1185">Reference proteome</keyword>
<dbReference type="InterPro" id="IPR029060">
    <property type="entry name" value="PIN-like_dom_sf"/>
</dbReference>
<sequence>MGVAGLWDVLKPAAQTRSMTDLAIKEGFEANPDGKRGFRLGIDASIWFFHAEYGREGENPVLRTLFFRCATLMHTTFLPIFVFDGPKRPDIKRGKKINKTSNKLIPGMKQIVEAFGFEWRMAPGEAEAELAYLNRIGIIDGILSDDVDNFLFGATTVIRNSSNTLSGNRANPALNSAGKDDKNHTRVFRLEDITNHPDIRLTRGGMILIGLMSGGDYEQGGLMRFGVTTSHALAKCGFGDSLYEAARTLDREDLSEYLVMWRQELRDELRTNSKGRLGRKQGALAKSIPEDFPNIDVLLSYVCPITSESMGRESNNLKLTWSKEPNLAKLAETCEFYFEWGYKEAIIKRFRTVIWHSIVLRILRRAVLDLDEKSSVHTSVFATPRKPKTATYCGTPSKLIAKHFSSMALTTPQKHGSDSDSEDEDDGERLILRVHSTRNHTSTDGLLEYRLEISPKQLVRMTESGIKGIRVPEGPDEWASEGEGDEEGAPKKRGKAAPIDPETTLRVWMPACMVKLAEPQLVQEFEEKEEEKKLKKARKGMGRAPAKEKVPKEKAPRKPTKKAAAAAAAKSKAVQELLEDEDLFSSPARANNGPNLFSPSPVTKLKTATPRVAPIPMRSVAVSSEDEEGGNDSCDSDLPSRLLSKDLIPRANPPLPSTSSIPTISNTPITRTTSAFTSSPISTRVGIKDLTKKKPTATAAAPSLDLKSFYSVIQSGSSSITPKKPYDPSISHVNSSMSKEVIPDSEPPRAKARAENSRPALAPVEFGIRNRTAFPYPTATSQASSSQPSALPSLPSDEDDLPSWAKESTVKDTMFSSPSKRKSRKTTNSASESESTSHLKKSPRKKITHTSPQSNSQPISLSAAARPPRPEKPTGDVIELSDSDSPSDPVSRNLPPLMAARARAAARSTSRFGATATNSNRLISNDIIDLT</sequence>
<evidence type="ECO:0000256" key="2">
    <source>
        <dbReference type="ARBA" id="ARBA00022801"/>
    </source>
</evidence>
<feature type="compositionally biased region" description="Basic residues" evidence="3">
    <location>
        <begin position="838"/>
        <end position="848"/>
    </location>
</feature>
<feature type="compositionally biased region" description="Low complexity" evidence="3">
    <location>
        <begin position="657"/>
        <end position="674"/>
    </location>
</feature>
<evidence type="ECO:0000313" key="6">
    <source>
        <dbReference type="EMBL" id="KAF9477457.1"/>
    </source>
</evidence>
<feature type="region of interest" description="Disordered" evidence="3">
    <location>
        <begin position="716"/>
        <end position="895"/>
    </location>
</feature>
<dbReference type="InterPro" id="IPR041177">
    <property type="entry name" value="GEN1_C"/>
</dbReference>
<feature type="region of interest" description="Disordered" evidence="3">
    <location>
        <begin position="585"/>
        <end position="677"/>
    </location>
</feature>
<dbReference type="CDD" id="cd09870">
    <property type="entry name" value="PIN_YEN1"/>
    <property type="match status" value="1"/>
</dbReference>
<feature type="domain" description="XPG-I" evidence="4">
    <location>
        <begin position="113"/>
        <end position="193"/>
    </location>
</feature>
<feature type="compositionally biased region" description="Polar residues" evidence="3">
    <location>
        <begin position="849"/>
        <end position="860"/>
    </location>
</feature>
<name>A0A9P6CSL7_9AGAR</name>
<proteinExistence type="predicted"/>
<dbReference type="Proteomes" id="UP000807469">
    <property type="component" value="Unassembled WGS sequence"/>
</dbReference>
<evidence type="ECO:0000256" key="3">
    <source>
        <dbReference type="SAM" id="MobiDB-lite"/>
    </source>
</evidence>
<evidence type="ECO:0000256" key="1">
    <source>
        <dbReference type="ARBA" id="ARBA00022722"/>
    </source>
</evidence>
<dbReference type="InterPro" id="IPR037316">
    <property type="entry name" value="Yen1_H3TH"/>
</dbReference>
<dbReference type="AlphaFoldDB" id="A0A9P6CSL7"/>
<evidence type="ECO:0008006" key="8">
    <source>
        <dbReference type="Google" id="ProtNLM"/>
    </source>
</evidence>